<organism evidence="1 2">
    <name type="scientific">Rosa chinensis</name>
    <name type="common">China rose</name>
    <dbReference type="NCBI Taxonomy" id="74649"/>
    <lineage>
        <taxon>Eukaryota</taxon>
        <taxon>Viridiplantae</taxon>
        <taxon>Streptophyta</taxon>
        <taxon>Embryophyta</taxon>
        <taxon>Tracheophyta</taxon>
        <taxon>Spermatophyta</taxon>
        <taxon>Magnoliopsida</taxon>
        <taxon>eudicotyledons</taxon>
        <taxon>Gunneridae</taxon>
        <taxon>Pentapetalae</taxon>
        <taxon>rosids</taxon>
        <taxon>fabids</taxon>
        <taxon>Rosales</taxon>
        <taxon>Rosaceae</taxon>
        <taxon>Rosoideae</taxon>
        <taxon>Rosoideae incertae sedis</taxon>
        <taxon>Rosa</taxon>
    </lineage>
</organism>
<dbReference type="EMBL" id="PDCK01000042">
    <property type="protein sequence ID" value="PRQ39748.1"/>
    <property type="molecule type" value="Genomic_DNA"/>
</dbReference>
<accession>A0A2P6QZY8</accession>
<reference evidence="1 2" key="1">
    <citation type="journal article" date="2018" name="Nat. Genet.">
        <title>The Rosa genome provides new insights in the design of modern roses.</title>
        <authorList>
            <person name="Bendahmane M."/>
        </authorList>
    </citation>
    <scope>NUCLEOTIDE SEQUENCE [LARGE SCALE GENOMIC DNA]</scope>
    <source>
        <strain evidence="2">cv. Old Blush</strain>
    </source>
</reference>
<comment type="caution">
    <text evidence="1">The sequence shown here is derived from an EMBL/GenBank/DDBJ whole genome shotgun (WGS) entry which is preliminary data.</text>
</comment>
<evidence type="ECO:0000313" key="1">
    <source>
        <dbReference type="EMBL" id="PRQ39748.1"/>
    </source>
</evidence>
<dbReference type="Gramene" id="PRQ39748">
    <property type="protein sequence ID" value="PRQ39748"/>
    <property type="gene ID" value="RchiOBHm_Chr4g0428621"/>
</dbReference>
<keyword evidence="2" id="KW-1185">Reference proteome</keyword>
<name>A0A2P6QZY8_ROSCH</name>
<gene>
    <name evidence="1" type="ORF">RchiOBHm_Chr4g0428621</name>
</gene>
<evidence type="ECO:0000313" key="2">
    <source>
        <dbReference type="Proteomes" id="UP000238479"/>
    </source>
</evidence>
<sequence length="261" mass="28497">MAPLFKEASLLPKIANVLEVLEQLEESEATLKLAAAVGVPDLTPELRNLLDLTDVLNPDPNHDQDPVPFPFPNLNQVELNQISRTFEARADRHLKSARQLLKQDYVLLLKILLVAEGVSTINPKFPSSEIDDKILDLFGKCLMVEDDEVDAGGKKDSAKNAPPKQKKRARVARNMNAEDLEGSGSGVADWLRARGEVIGKHATVCIDRTLGFGTDFMFCQGLNKVTGGRIKALLEETRGLQDALKDSCKVNGVDGDGEAQS</sequence>
<proteinExistence type="predicted"/>
<dbReference type="Proteomes" id="UP000238479">
    <property type="component" value="Chromosome 4"/>
</dbReference>
<dbReference type="AlphaFoldDB" id="A0A2P6QZY8"/>
<protein>
    <submittedName>
        <fullName evidence="1">Uncharacterized protein</fullName>
    </submittedName>
</protein>